<name>A0A5C6ATF3_9BACT</name>
<feature type="signal peptide" evidence="1">
    <location>
        <begin position="1"/>
        <end position="26"/>
    </location>
</feature>
<dbReference type="SMART" id="SM00564">
    <property type="entry name" value="PQQ"/>
    <property type="match status" value="3"/>
</dbReference>
<protein>
    <submittedName>
        <fullName evidence="3">Outer membrane protein assembly factor BamB</fullName>
    </submittedName>
</protein>
<gene>
    <name evidence="3" type="primary">bamB_3</name>
    <name evidence="3" type="ORF">Pla52n_33960</name>
</gene>
<feature type="domain" description="Pyrrolo-quinoline quinone repeat" evidence="2">
    <location>
        <begin position="89"/>
        <end position="298"/>
    </location>
</feature>
<sequence precursor="true">MVHRFLARVGAVALLLSVSICSPSHAWDWTHFHGSDIGGVDADAEMPAIDSQSSVAWRFKLSSTEVGSPTVLDGKVYLLDAKPDGSEILVRAVGLTSGESIWQRSFPYTSHDVHKRNTFASSTPAVDSEHVIVCWSEPLHTIMKCLDHEGNEVWTRDFGTWQSQHGFGTSPRIVGDKVILLNSQQAEQLKPGQTPGKSRLMAINKQTGETIWETPLTTTRSCYGVPAVHGDQLIGANTGDGLFGVSIETGEMLWKTPVFEMRCCSSPIVVDDLAIGSSGSGGGGNHLVAVRIPSTKTQSAEQVYRIDRGAPYVPTSVVHQGRLFMIDDKGIASCADVKSGKPIWTQRIGGNFGSSPILVGDKVLMISLDGKATVIRAADKFEKLAEVDLGGPVGSSPAFADGRLLVRVGDELVCWK</sequence>
<organism evidence="3 4">
    <name type="scientific">Stieleria varia</name>
    <dbReference type="NCBI Taxonomy" id="2528005"/>
    <lineage>
        <taxon>Bacteria</taxon>
        <taxon>Pseudomonadati</taxon>
        <taxon>Planctomycetota</taxon>
        <taxon>Planctomycetia</taxon>
        <taxon>Pirellulales</taxon>
        <taxon>Pirellulaceae</taxon>
        <taxon>Stieleria</taxon>
    </lineage>
</organism>
<keyword evidence="4" id="KW-1185">Reference proteome</keyword>
<feature type="chain" id="PRO_5022667635" evidence="1">
    <location>
        <begin position="27"/>
        <end position="416"/>
    </location>
</feature>
<evidence type="ECO:0000313" key="3">
    <source>
        <dbReference type="EMBL" id="TWU02346.1"/>
    </source>
</evidence>
<dbReference type="Gene3D" id="2.130.10.10">
    <property type="entry name" value="YVTN repeat-like/Quinoprotein amine dehydrogenase"/>
    <property type="match status" value="2"/>
</dbReference>
<dbReference type="AlphaFoldDB" id="A0A5C6ATF3"/>
<dbReference type="InterPro" id="IPR018391">
    <property type="entry name" value="PQQ_b-propeller_rpt"/>
</dbReference>
<evidence type="ECO:0000256" key="1">
    <source>
        <dbReference type="SAM" id="SignalP"/>
    </source>
</evidence>
<proteinExistence type="predicted"/>
<dbReference type="InterPro" id="IPR011047">
    <property type="entry name" value="Quinoprotein_ADH-like_sf"/>
</dbReference>
<dbReference type="InterPro" id="IPR015943">
    <property type="entry name" value="WD40/YVTN_repeat-like_dom_sf"/>
</dbReference>
<dbReference type="Proteomes" id="UP000320176">
    <property type="component" value="Unassembled WGS sequence"/>
</dbReference>
<comment type="caution">
    <text evidence="3">The sequence shown here is derived from an EMBL/GenBank/DDBJ whole genome shotgun (WGS) entry which is preliminary data.</text>
</comment>
<evidence type="ECO:0000259" key="2">
    <source>
        <dbReference type="Pfam" id="PF13360"/>
    </source>
</evidence>
<dbReference type="EMBL" id="SJPN01000004">
    <property type="protein sequence ID" value="TWU02346.1"/>
    <property type="molecule type" value="Genomic_DNA"/>
</dbReference>
<dbReference type="SUPFAM" id="SSF50998">
    <property type="entry name" value="Quinoprotein alcohol dehydrogenase-like"/>
    <property type="match status" value="1"/>
</dbReference>
<dbReference type="Pfam" id="PF13360">
    <property type="entry name" value="PQQ_2"/>
    <property type="match status" value="2"/>
</dbReference>
<accession>A0A5C6ATF3</accession>
<dbReference type="PANTHER" id="PTHR34512:SF30">
    <property type="entry name" value="OUTER MEMBRANE PROTEIN ASSEMBLY FACTOR BAMB"/>
    <property type="match status" value="1"/>
</dbReference>
<keyword evidence="1" id="KW-0732">Signal</keyword>
<dbReference type="PANTHER" id="PTHR34512">
    <property type="entry name" value="CELL SURFACE PROTEIN"/>
    <property type="match status" value="1"/>
</dbReference>
<dbReference type="OrthoDB" id="244732at2"/>
<dbReference type="InterPro" id="IPR002372">
    <property type="entry name" value="PQQ_rpt_dom"/>
</dbReference>
<reference evidence="3 4" key="1">
    <citation type="submission" date="2019-02" db="EMBL/GenBank/DDBJ databases">
        <title>Deep-cultivation of Planctomycetes and their phenomic and genomic characterization uncovers novel biology.</title>
        <authorList>
            <person name="Wiegand S."/>
            <person name="Jogler M."/>
            <person name="Boedeker C."/>
            <person name="Pinto D."/>
            <person name="Vollmers J."/>
            <person name="Rivas-Marin E."/>
            <person name="Kohn T."/>
            <person name="Peeters S.H."/>
            <person name="Heuer A."/>
            <person name="Rast P."/>
            <person name="Oberbeckmann S."/>
            <person name="Bunk B."/>
            <person name="Jeske O."/>
            <person name="Meyerdierks A."/>
            <person name="Storesund J.E."/>
            <person name="Kallscheuer N."/>
            <person name="Luecker S."/>
            <person name="Lage O.M."/>
            <person name="Pohl T."/>
            <person name="Merkel B.J."/>
            <person name="Hornburger P."/>
            <person name="Mueller R.-W."/>
            <person name="Bruemmer F."/>
            <person name="Labrenz M."/>
            <person name="Spormann A.M."/>
            <person name="Op Den Camp H."/>
            <person name="Overmann J."/>
            <person name="Amann R."/>
            <person name="Jetten M.S.M."/>
            <person name="Mascher T."/>
            <person name="Medema M.H."/>
            <person name="Devos D.P."/>
            <person name="Kaster A.-K."/>
            <person name="Ovreas L."/>
            <person name="Rohde M."/>
            <person name="Galperin M.Y."/>
            <person name="Jogler C."/>
        </authorList>
    </citation>
    <scope>NUCLEOTIDE SEQUENCE [LARGE SCALE GENOMIC DNA]</scope>
    <source>
        <strain evidence="3 4">Pla52n</strain>
    </source>
</reference>
<feature type="domain" description="Pyrrolo-quinoline quinone repeat" evidence="2">
    <location>
        <begin position="317"/>
        <end position="377"/>
    </location>
</feature>
<dbReference type="RefSeq" id="WP_146520693.1">
    <property type="nucleotide sequence ID" value="NZ_CP151726.1"/>
</dbReference>
<evidence type="ECO:0000313" key="4">
    <source>
        <dbReference type="Proteomes" id="UP000320176"/>
    </source>
</evidence>